<organism evidence="2">
    <name type="scientific">Drosophila melanogaster</name>
    <name type="common">Fruit fly</name>
    <dbReference type="NCBI Taxonomy" id="7227"/>
    <lineage>
        <taxon>Eukaryota</taxon>
        <taxon>Metazoa</taxon>
        <taxon>Ecdysozoa</taxon>
        <taxon>Arthropoda</taxon>
        <taxon>Hexapoda</taxon>
        <taxon>Insecta</taxon>
        <taxon>Pterygota</taxon>
        <taxon>Neoptera</taxon>
        <taxon>Endopterygota</taxon>
        <taxon>Diptera</taxon>
        <taxon>Brachycera</taxon>
        <taxon>Muscomorpha</taxon>
        <taxon>Ephydroidea</taxon>
        <taxon>Drosophilidae</taxon>
        <taxon>Drosophila</taxon>
        <taxon>Sophophora</taxon>
    </lineage>
</organism>
<feature type="region of interest" description="Disordered" evidence="1">
    <location>
        <begin position="74"/>
        <end position="93"/>
    </location>
</feature>
<reference evidence="2" key="1">
    <citation type="journal article" date="2003" name="Genome Biol.">
        <title>An integrated gene annotation and transcriptional profiling approach towards the full gene content of the Drosophila genome.</title>
        <authorList>
            <person name="Hild M."/>
            <person name="Beckmann B."/>
            <person name="Haas S.A."/>
            <person name="Koch B."/>
            <person name="Solovyev V."/>
            <person name="Busold C."/>
            <person name="Fellenberg K."/>
            <person name="Boutros M."/>
            <person name="Vingron M."/>
            <person name="Sauer F."/>
            <person name="Hoheisel J.D."/>
            <person name="Paro R."/>
        </authorList>
    </citation>
    <scope>NUCLEOTIDE SEQUENCE</scope>
</reference>
<protein>
    <submittedName>
        <fullName evidence="2">HDC19532</fullName>
    </submittedName>
</protein>
<sequence>MDSTRQFEALAGKCSCICIEPPKTSDGQADGRMDGRTASHLSARLTASISVPAAVLATPRAAAGDACPRLPTAPLSSSKNVVRWSPKSSVLSE</sequence>
<proteinExistence type="predicted"/>
<evidence type="ECO:0000313" key="2">
    <source>
        <dbReference type="EMBL" id="DAA03391.1"/>
    </source>
</evidence>
<accession>Q6II75</accession>
<gene>
    <name evidence="2" type="ORF">HDC19532</name>
</gene>
<dbReference type="AlphaFoldDB" id="Q6II75"/>
<evidence type="ECO:0000256" key="1">
    <source>
        <dbReference type="SAM" id="MobiDB-lite"/>
    </source>
</evidence>
<dbReference type="EMBL" id="BK003191">
    <property type="protein sequence ID" value="DAA03391.1"/>
    <property type="molecule type" value="Genomic_DNA"/>
</dbReference>
<name>Q6II75_DROME</name>